<feature type="compositionally biased region" description="Polar residues" evidence="1">
    <location>
        <begin position="1"/>
        <end position="39"/>
    </location>
</feature>
<sequence length="424" mass="46216">MLPQSSQNATTSHSAVSPLSNLPNAQNLSIATSQQTTSPKKVKLASVIASSPPGDSRGAHIDAATFSPVNEKGCFEFDREIRAGELLKKGRKTKKYKTTFIVLRPLCLSLYADKEHTALRHSISLTEITAVARRRKSKRPRPGLFTVFTPPRNFHFDARSEQEADEWVHQLRVSARIDEWESGLGTSEEEDASEDIIVPQPTSSKAISVPGSRKTSNAHQNSGPYGTSVASFSSISSIGAANFPGSSISLSVPPTNNDSAPKALGPLRSASMTEMDQERILRSGKIYLIKRKGGVKKWKPVWAVLRPKGLAIYPNEQEYSPLLILSFPSIINAVEIDSPSRNPKRQFCMQIITEERGWRFCARDEDDLARWLGTFKSMFAKRRAAEEQLLSAEPGAIASTNAAASTSVPSASMPSKNVPAVGPS</sequence>
<reference evidence="3" key="1">
    <citation type="journal article" date="2020" name="Stud. Mycol.">
        <title>101 Dothideomycetes genomes: a test case for predicting lifestyles and emergence of pathogens.</title>
        <authorList>
            <person name="Haridas S."/>
            <person name="Albert R."/>
            <person name="Binder M."/>
            <person name="Bloem J."/>
            <person name="Labutti K."/>
            <person name="Salamov A."/>
            <person name="Andreopoulos B."/>
            <person name="Baker S."/>
            <person name="Barry K."/>
            <person name="Bills G."/>
            <person name="Bluhm B."/>
            <person name="Cannon C."/>
            <person name="Castanera R."/>
            <person name="Culley D."/>
            <person name="Daum C."/>
            <person name="Ezra D."/>
            <person name="Gonzalez J."/>
            <person name="Henrissat B."/>
            <person name="Kuo A."/>
            <person name="Liang C."/>
            <person name="Lipzen A."/>
            <person name="Lutzoni F."/>
            <person name="Magnuson J."/>
            <person name="Mondo S."/>
            <person name="Nolan M."/>
            <person name="Ohm R."/>
            <person name="Pangilinan J."/>
            <person name="Park H.-J."/>
            <person name="Ramirez L."/>
            <person name="Alfaro M."/>
            <person name="Sun H."/>
            <person name="Tritt A."/>
            <person name="Yoshinaga Y."/>
            <person name="Zwiers L.-H."/>
            <person name="Turgeon B."/>
            <person name="Goodwin S."/>
            <person name="Spatafora J."/>
            <person name="Crous P."/>
            <person name="Grigoriev I."/>
        </authorList>
    </citation>
    <scope>NUCLEOTIDE SEQUENCE</scope>
    <source>
        <strain evidence="3">CBS 115976</strain>
    </source>
</reference>
<dbReference type="Proteomes" id="UP000799302">
    <property type="component" value="Unassembled WGS sequence"/>
</dbReference>
<evidence type="ECO:0000259" key="2">
    <source>
        <dbReference type="PROSITE" id="PS50003"/>
    </source>
</evidence>
<organism evidence="3 4">
    <name type="scientific">Microthyrium microscopicum</name>
    <dbReference type="NCBI Taxonomy" id="703497"/>
    <lineage>
        <taxon>Eukaryota</taxon>
        <taxon>Fungi</taxon>
        <taxon>Dikarya</taxon>
        <taxon>Ascomycota</taxon>
        <taxon>Pezizomycotina</taxon>
        <taxon>Dothideomycetes</taxon>
        <taxon>Dothideomycetes incertae sedis</taxon>
        <taxon>Microthyriales</taxon>
        <taxon>Microthyriaceae</taxon>
        <taxon>Microthyrium</taxon>
    </lineage>
</organism>
<evidence type="ECO:0000313" key="3">
    <source>
        <dbReference type="EMBL" id="KAF2671823.1"/>
    </source>
</evidence>
<dbReference type="Gene3D" id="2.30.29.30">
    <property type="entry name" value="Pleckstrin-homology domain (PH domain)/Phosphotyrosine-binding domain (PTB)"/>
    <property type="match status" value="2"/>
</dbReference>
<keyword evidence="4" id="KW-1185">Reference proteome</keyword>
<protein>
    <submittedName>
        <fullName evidence="3">PH-domain-containing protein</fullName>
    </submittedName>
</protein>
<dbReference type="EMBL" id="MU004232">
    <property type="protein sequence ID" value="KAF2671823.1"/>
    <property type="molecule type" value="Genomic_DNA"/>
</dbReference>
<dbReference type="OrthoDB" id="2157866at2759"/>
<accession>A0A6A6UK18</accession>
<dbReference type="Pfam" id="PF00169">
    <property type="entry name" value="PH"/>
    <property type="match status" value="2"/>
</dbReference>
<dbReference type="SUPFAM" id="SSF50729">
    <property type="entry name" value="PH domain-like"/>
    <property type="match status" value="2"/>
</dbReference>
<dbReference type="AlphaFoldDB" id="A0A6A6UK18"/>
<feature type="region of interest" description="Disordered" evidence="1">
    <location>
        <begin position="182"/>
        <end position="226"/>
    </location>
</feature>
<feature type="region of interest" description="Disordered" evidence="1">
    <location>
        <begin position="401"/>
        <end position="424"/>
    </location>
</feature>
<feature type="compositionally biased region" description="Low complexity" evidence="1">
    <location>
        <begin position="401"/>
        <end position="415"/>
    </location>
</feature>
<dbReference type="PANTHER" id="PTHR14336:SF8">
    <property type="entry name" value="PROTEIN OPY1"/>
    <property type="match status" value="1"/>
</dbReference>
<name>A0A6A6UK18_9PEZI</name>
<dbReference type="InterPro" id="IPR001849">
    <property type="entry name" value="PH_domain"/>
</dbReference>
<feature type="domain" description="PH" evidence="2">
    <location>
        <begin position="79"/>
        <end position="176"/>
    </location>
</feature>
<evidence type="ECO:0000256" key="1">
    <source>
        <dbReference type="SAM" id="MobiDB-lite"/>
    </source>
</evidence>
<dbReference type="PROSITE" id="PS50003">
    <property type="entry name" value="PH_DOMAIN"/>
    <property type="match status" value="2"/>
</dbReference>
<gene>
    <name evidence="3" type="ORF">BT63DRAFT_411169</name>
</gene>
<evidence type="ECO:0000313" key="4">
    <source>
        <dbReference type="Proteomes" id="UP000799302"/>
    </source>
</evidence>
<dbReference type="SMART" id="SM00233">
    <property type="entry name" value="PH"/>
    <property type="match status" value="2"/>
</dbReference>
<dbReference type="InterPro" id="IPR011993">
    <property type="entry name" value="PH-like_dom_sf"/>
</dbReference>
<proteinExistence type="predicted"/>
<dbReference type="PANTHER" id="PTHR14336">
    <property type="entry name" value="TANDEM PH DOMAIN CONTAINING PROTEIN"/>
    <property type="match status" value="1"/>
</dbReference>
<dbReference type="InterPro" id="IPR051707">
    <property type="entry name" value="PI-Interact_SigTrans_Reg"/>
</dbReference>
<feature type="region of interest" description="Disordered" evidence="1">
    <location>
        <begin position="1"/>
        <end position="61"/>
    </location>
</feature>
<feature type="compositionally biased region" description="Polar residues" evidence="1">
    <location>
        <begin position="213"/>
        <end position="225"/>
    </location>
</feature>
<feature type="domain" description="PH" evidence="2">
    <location>
        <begin position="279"/>
        <end position="380"/>
    </location>
</feature>